<dbReference type="RefSeq" id="WP_137726699.1">
    <property type="nucleotide sequence ID" value="NZ_CP029709.1"/>
</dbReference>
<keyword evidence="1" id="KW-1133">Transmembrane helix</keyword>
<evidence type="ECO:0000313" key="3">
    <source>
        <dbReference type="Proteomes" id="UP000467371"/>
    </source>
</evidence>
<dbReference type="AlphaFoldDB" id="A0A6C0VLC4"/>
<dbReference type="GeneID" id="24852623"/>
<name>A0A6C0VLC4_METMZ</name>
<proteinExistence type="predicted"/>
<evidence type="ECO:0000313" key="2">
    <source>
        <dbReference type="EMBL" id="QIB92269.1"/>
    </source>
</evidence>
<reference evidence="2 3" key="1">
    <citation type="journal article" date="2020" name="Environ. Microbiol. Rep.">
        <title>Redox cycling of Fe(II) and Fe(III) in magnetite accelerates aceticlastic methanogenesis by Methanosarcina mazei.</title>
        <authorList>
            <person name="Wang H."/>
            <person name="Byrne J.M."/>
            <person name="Liu P."/>
            <person name="Liu J."/>
            <person name="Dong X."/>
            <person name="Lu Y."/>
        </authorList>
    </citation>
    <scope>NUCLEOTIDE SEQUENCE [LARGE SCALE GENOMIC DNA]</scope>
    <source>
        <strain evidence="3">zm-15</strain>
    </source>
</reference>
<dbReference type="OrthoDB" id="382230at2157"/>
<feature type="transmembrane region" description="Helical" evidence="1">
    <location>
        <begin position="12"/>
        <end position="32"/>
    </location>
</feature>
<dbReference type="EMBL" id="CP042908">
    <property type="protein sequence ID" value="QIB92269.1"/>
    <property type="molecule type" value="Genomic_DNA"/>
</dbReference>
<keyword evidence="1" id="KW-0812">Transmembrane</keyword>
<feature type="transmembrane region" description="Helical" evidence="1">
    <location>
        <begin position="63"/>
        <end position="87"/>
    </location>
</feature>
<organism evidence="2 3">
    <name type="scientific">Methanosarcina mazei</name>
    <name type="common">Methanosarcina frisia</name>
    <dbReference type="NCBI Taxonomy" id="2209"/>
    <lineage>
        <taxon>Archaea</taxon>
        <taxon>Methanobacteriati</taxon>
        <taxon>Methanobacteriota</taxon>
        <taxon>Stenosarchaea group</taxon>
        <taxon>Methanomicrobia</taxon>
        <taxon>Methanosarcinales</taxon>
        <taxon>Methanosarcinaceae</taxon>
        <taxon>Methanosarcina</taxon>
    </lineage>
</organism>
<sequence length="89" mass="9885">MVDKMNERRNEILIKIIRYAIAVPFFSGGIVFISQEKILPGILSILIGIILTPAIADPIESKLNFLSLSFLRFIVILLLLMAISATLSL</sequence>
<gene>
    <name evidence="2" type="ORF">FQU78_15585</name>
</gene>
<evidence type="ECO:0000256" key="1">
    <source>
        <dbReference type="SAM" id="Phobius"/>
    </source>
</evidence>
<dbReference type="Proteomes" id="UP000467371">
    <property type="component" value="Chromosome"/>
</dbReference>
<keyword evidence="1" id="KW-0472">Membrane</keyword>
<accession>A0A6C0VLC4</accession>
<feature type="transmembrane region" description="Helical" evidence="1">
    <location>
        <begin position="38"/>
        <end position="56"/>
    </location>
</feature>
<protein>
    <submittedName>
        <fullName evidence="2">Uncharacterized protein</fullName>
    </submittedName>
</protein>